<dbReference type="AlphaFoldDB" id="A0A4C1SQD0"/>
<name>A0A4C1SQD0_EUMVA</name>
<evidence type="ECO:0000313" key="3">
    <source>
        <dbReference type="Proteomes" id="UP000299102"/>
    </source>
</evidence>
<comment type="caution">
    <text evidence="2">The sequence shown here is derived from an EMBL/GenBank/DDBJ whole genome shotgun (WGS) entry which is preliminary data.</text>
</comment>
<accession>A0A4C1SQD0</accession>
<dbReference type="OrthoDB" id="8049826at2759"/>
<sequence>MDFKNMNIDEDEFQRIFLQRFNKLSCNVLDSPPELEGGLRSPFISGRNDTPRPKSGFNMKQQTKFCVKMLNFSHEEEMQENSDAAEQLDLNKTYTF</sequence>
<evidence type="ECO:0000256" key="1">
    <source>
        <dbReference type="SAM" id="MobiDB-lite"/>
    </source>
</evidence>
<proteinExistence type="predicted"/>
<protein>
    <submittedName>
        <fullName evidence="2">Uncharacterized protein</fullName>
    </submittedName>
</protein>
<reference evidence="2 3" key="1">
    <citation type="journal article" date="2019" name="Commun. Biol.">
        <title>The bagworm genome reveals a unique fibroin gene that provides high tensile strength.</title>
        <authorList>
            <person name="Kono N."/>
            <person name="Nakamura H."/>
            <person name="Ohtoshi R."/>
            <person name="Tomita M."/>
            <person name="Numata K."/>
            <person name="Arakawa K."/>
        </authorList>
    </citation>
    <scope>NUCLEOTIDE SEQUENCE [LARGE SCALE GENOMIC DNA]</scope>
</reference>
<keyword evidence="3" id="KW-1185">Reference proteome</keyword>
<dbReference type="Proteomes" id="UP000299102">
    <property type="component" value="Unassembled WGS sequence"/>
</dbReference>
<gene>
    <name evidence="2" type="ORF">EVAR_73668_1</name>
</gene>
<feature type="region of interest" description="Disordered" evidence="1">
    <location>
        <begin position="77"/>
        <end position="96"/>
    </location>
</feature>
<dbReference type="EMBL" id="BGZK01010637">
    <property type="protein sequence ID" value="GBP03410.1"/>
    <property type="molecule type" value="Genomic_DNA"/>
</dbReference>
<feature type="region of interest" description="Disordered" evidence="1">
    <location>
        <begin position="37"/>
        <end position="58"/>
    </location>
</feature>
<organism evidence="2 3">
    <name type="scientific">Eumeta variegata</name>
    <name type="common">Bagworm moth</name>
    <name type="synonym">Eumeta japonica</name>
    <dbReference type="NCBI Taxonomy" id="151549"/>
    <lineage>
        <taxon>Eukaryota</taxon>
        <taxon>Metazoa</taxon>
        <taxon>Ecdysozoa</taxon>
        <taxon>Arthropoda</taxon>
        <taxon>Hexapoda</taxon>
        <taxon>Insecta</taxon>
        <taxon>Pterygota</taxon>
        <taxon>Neoptera</taxon>
        <taxon>Endopterygota</taxon>
        <taxon>Lepidoptera</taxon>
        <taxon>Glossata</taxon>
        <taxon>Ditrysia</taxon>
        <taxon>Tineoidea</taxon>
        <taxon>Psychidae</taxon>
        <taxon>Oiketicinae</taxon>
        <taxon>Eumeta</taxon>
    </lineage>
</organism>
<evidence type="ECO:0000313" key="2">
    <source>
        <dbReference type="EMBL" id="GBP03410.1"/>
    </source>
</evidence>